<feature type="signal peptide" evidence="2">
    <location>
        <begin position="1"/>
        <end position="27"/>
    </location>
</feature>
<sequence>MAKTRRVIYLFLTIVLLFCELIDEAQGSRFRCHHSEDYSCKKRSSHHHHHHHHHHHQQQQHHHKDTPPEELQGSIKTRRSKDIYGLNAFRSTEPGHSPGVGHLIKT</sequence>
<keyword evidence="2" id="KW-0732">Signal</keyword>
<name>A0A654F674_ARATH</name>
<gene>
    <name evidence="3" type="ORF">AN1_LOCUS8732</name>
</gene>
<evidence type="ECO:0000256" key="2">
    <source>
        <dbReference type="SAM" id="SignalP"/>
    </source>
</evidence>
<dbReference type="Proteomes" id="UP000426265">
    <property type="component" value="Unassembled WGS sequence"/>
</dbReference>
<accession>A0A654F674</accession>
<proteinExistence type="predicted"/>
<protein>
    <submittedName>
        <fullName evidence="3">Uncharacterized protein</fullName>
    </submittedName>
</protein>
<feature type="region of interest" description="Disordered" evidence="1">
    <location>
        <begin position="41"/>
        <end position="106"/>
    </location>
</feature>
<reference evidence="3 4" key="1">
    <citation type="submission" date="2019-11" db="EMBL/GenBank/DDBJ databases">
        <authorList>
            <person name="Jiao W.-B."/>
            <person name="Schneeberger K."/>
        </authorList>
    </citation>
    <scope>NUCLEOTIDE SEQUENCE [LARGE SCALE GENOMIC DNA]</scope>
    <source>
        <strain evidence="4">cv. An-1</strain>
    </source>
</reference>
<evidence type="ECO:0000313" key="4">
    <source>
        <dbReference type="Proteomes" id="UP000426265"/>
    </source>
</evidence>
<organism evidence="3 4">
    <name type="scientific">Arabidopsis thaliana</name>
    <name type="common">Mouse-ear cress</name>
    <dbReference type="NCBI Taxonomy" id="3702"/>
    <lineage>
        <taxon>Eukaryota</taxon>
        <taxon>Viridiplantae</taxon>
        <taxon>Streptophyta</taxon>
        <taxon>Embryophyta</taxon>
        <taxon>Tracheophyta</taxon>
        <taxon>Spermatophyta</taxon>
        <taxon>Magnoliopsida</taxon>
        <taxon>eudicotyledons</taxon>
        <taxon>Gunneridae</taxon>
        <taxon>Pentapetalae</taxon>
        <taxon>rosids</taxon>
        <taxon>malvids</taxon>
        <taxon>Brassicales</taxon>
        <taxon>Brassicaceae</taxon>
        <taxon>Camelineae</taxon>
        <taxon>Arabidopsis</taxon>
    </lineage>
</organism>
<dbReference type="ExpressionAtlas" id="A0A654F674">
    <property type="expression patterns" value="baseline and differential"/>
</dbReference>
<evidence type="ECO:0000256" key="1">
    <source>
        <dbReference type="SAM" id="MobiDB-lite"/>
    </source>
</evidence>
<dbReference type="EMBL" id="CACRSJ010000105">
    <property type="protein sequence ID" value="VYS53271.1"/>
    <property type="molecule type" value="Genomic_DNA"/>
</dbReference>
<dbReference type="AlphaFoldDB" id="A0A654F674"/>
<feature type="compositionally biased region" description="Basic residues" evidence="1">
    <location>
        <begin position="41"/>
        <end position="64"/>
    </location>
</feature>
<feature type="chain" id="PRO_5024882898" evidence="2">
    <location>
        <begin position="28"/>
        <end position="106"/>
    </location>
</feature>
<evidence type="ECO:0000313" key="3">
    <source>
        <dbReference type="EMBL" id="VYS53271.1"/>
    </source>
</evidence>